<feature type="domain" description="HAMP" evidence="9">
    <location>
        <begin position="213"/>
        <end position="266"/>
    </location>
</feature>
<comment type="similarity">
    <text evidence="5">Belongs to the methyl-accepting chemotaxis (MCP) protein family.</text>
</comment>
<gene>
    <name evidence="10" type="ORF">AB1471_11300</name>
</gene>
<dbReference type="EMBL" id="JBFMIA010000010">
    <property type="protein sequence ID" value="MEW9502381.1"/>
    <property type="molecule type" value="Genomic_DNA"/>
</dbReference>
<dbReference type="PANTHER" id="PTHR32089">
    <property type="entry name" value="METHYL-ACCEPTING CHEMOTAXIS PROTEIN MCPB"/>
    <property type="match status" value="1"/>
</dbReference>
<evidence type="ECO:0000256" key="4">
    <source>
        <dbReference type="ARBA" id="ARBA00023224"/>
    </source>
</evidence>
<evidence type="ECO:0000256" key="7">
    <source>
        <dbReference type="SAM" id="Phobius"/>
    </source>
</evidence>
<feature type="domain" description="Methyl-accepting transducer" evidence="8">
    <location>
        <begin position="285"/>
        <end position="535"/>
    </location>
</feature>
<keyword evidence="3 7" id="KW-0472">Membrane</keyword>
<evidence type="ECO:0000259" key="8">
    <source>
        <dbReference type="PROSITE" id="PS50111"/>
    </source>
</evidence>
<feature type="transmembrane region" description="Helical" evidence="7">
    <location>
        <begin position="17"/>
        <end position="36"/>
    </location>
</feature>
<dbReference type="Gene3D" id="1.10.287.950">
    <property type="entry name" value="Methyl-accepting chemotaxis protein"/>
    <property type="match status" value="1"/>
</dbReference>
<accession>A0ABV3Q4V1</accession>
<dbReference type="Pfam" id="PF00015">
    <property type="entry name" value="MCPsignal"/>
    <property type="match status" value="1"/>
</dbReference>
<keyword evidence="4 6" id="KW-0807">Transducer</keyword>
<organism evidence="10 11">
    <name type="scientific">Jeotgalibacillus marinus</name>
    <dbReference type="NCBI Taxonomy" id="86667"/>
    <lineage>
        <taxon>Bacteria</taxon>
        <taxon>Bacillati</taxon>
        <taxon>Bacillota</taxon>
        <taxon>Bacilli</taxon>
        <taxon>Bacillales</taxon>
        <taxon>Caryophanaceae</taxon>
        <taxon>Jeotgalibacillus</taxon>
    </lineage>
</organism>
<comment type="caution">
    <text evidence="10">The sequence shown here is derived from an EMBL/GenBank/DDBJ whole genome shotgun (WGS) entry which is preliminary data.</text>
</comment>
<dbReference type="SMART" id="SM00304">
    <property type="entry name" value="HAMP"/>
    <property type="match status" value="1"/>
</dbReference>
<evidence type="ECO:0000313" key="11">
    <source>
        <dbReference type="Proteomes" id="UP001556040"/>
    </source>
</evidence>
<dbReference type="InterPro" id="IPR003660">
    <property type="entry name" value="HAMP_dom"/>
</dbReference>
<name>A0ABV3Q4V1_9BACL</name>
<proteinExistence type="inferred from homology"/>
<dbReference type="PRINTS" id="PR00260">
    <property type="entry name" value="CHEMTRNSDUCR"/>
</dbReference>
<dbReference type="PANTHER" id="PTHR32089:SF112">
    <property type="entry name" value="LYSOZYME-LIKE PROTEIN-RELATED"/>
    <property type="match status" value="1"/>
</dbReference>
<dbReference type="RefSeq" id="WP_367779874.1">
    <property type="nucleotide sequence ID" value="NZ_JBFMIA010000010.1"/>
</dbReference>
<dbReference type="Gene3D" id="6.10.340.10">
    <property type="match status" value="1"/>
</dbReference>
<sequence length="571" mass="62920">MKGLRDFFRNLKMGTKYFIALGIAIGLFIITSVIVYNQFSEIEQNIDAMNRDSDRAINIIQMASIFGGLDIRIADYVNEGDESYVTEFETLRQQFIEETNAMRANLDDEEQVVIFNQIESNVDEMDRIFMDIMVPAYLPNGTNKVLEAARDRTQELRIETVGMLEELSGTVLVESEKATNDVHTGIKQSFVIMGISVGISMLFLLVALYIINTVIQRNLKKVVAMSNEIADGNLTVDDMDYKSKDEIGQLNNSVNTMKSNLRQVLHQVSTVSETVKSQSEILTQYADEVQGGSNQIASTMQELSRGAEEQAHASSDLSEKMNEFVSSITEVADNQNQIREGSVSMLSVTNQGSQAMVESIDKMNAIDEKMQNSLQMVKGLDNKTNDIAQLTNMIQEIADQTNLLALNAAIEAARAGEHGRGFAVVADEVRKLAEQVTTSISKITTIVNGIQTDSREVVVSLEDGYQMVQDGTTNISHTGELFSNLKETINNVSDQISLMTDSISIILDSTKTMSSSIESVASVSEESAAGIEQVSATSQESNASMEEVSRSANSLKEESVNLNALIRKFRV</sequence>
<dbReference type="SUPFAM" id="SSF58104">
    <property type="entry name" value="Methyl-accepting chemotaxis protein (MCP) signaling domain"/>
    <property type="match status" value="1"/>
</dbReference>
<evidence type="ECO:0000259" key="9">
    <source>
        <dbReference type="PROSITE" id="PS50885"/>
    </source>
</evidence>
<dbReference type="CDD" id="cd11386">
    <property type="entry name" value="MCP_signal"/>
    <property type="match status" value="1"/>
</dbReference>
<keyword evidence="7" id="KW-1133">Transmembrane helix</keyword>
<evidence type="ECO:0000256" key="5">
    <source>
        <dbReference type="ARBA" id="ARBA00029447"/>
    </source>
</evidence>
<dbReference type="CDD" id="cd06225">
    <property type="entry name" value="HAMP"/>
    <property type="match status" value="1"/>
</dbReference>
<evidence type="ECO:0000256" key="6">
    <source>
        <dbReference type="PROSITE-ProRule" id="PRU00284"/>
    </source>
</evidence>
<dbReference type="InterPro" id="IPR004090">
    <property type="entry name" value="Chemotax_Me-accpt_rcpt"/>
</dbReference>
<comment type="subcellular location">
    <subcellularLocation>
        <location evidence="1">Cell membrane</location>
    </subcellularLocation>
</comment>
<evidence type="ECO:0000256" key="1">
    <source>
        <dbReference type="ARBA" id="ARBA00004236"/>
    </source>
</evidence>
<evidence type="ECO:0000256" key="2">
    <source>
        <dbReference type="ARBA" id="ARBA00022475"/>
    </source>
</evidence>
<keyword evidence="7" id="KW-0812">Transmembrane</keyword>
<reference evidence="10 11" key="1">
    <citation type="journal article" date="1979" name="Int. J. Syst. Evol. Microbiol.">
        <title>Bacillus globisporus subsp. marinus subsp. nov.</title>
        <authorList>
            <person name="Liu H."/>
        </authorList>
    </citation>
    <scope>NUCLEOTIDE SEQUENCE [LARGE SCALE GENOMIC DNA]</scope>
    <source>
        <strain evidence="10 11">DSM 1297</strain>
    </source>
</reference>
<keyword evidence="11" id="KW-1185">Reference proteome</keyword>
<dbReference type="PROSITE" id="PS50885">
    <property type="entry name" value="HAMP"/>
    <property type="match status" value="1"/>
</dbReference>
<evidence type="ECO:0000313" key="10">
    <source>
        <dbReference type="EMBL" id="MEW9502381.1"/>
    </source>
</evidence>
<dbReference type="InterPro" id="IPR004089">
    <property type="entry name" value="MCPsignal_dom"/>
</dbReference>
<feature type="transmembrane region" description="Helical" evidence="7">
    <location>
        <begin position="190"/>
        <end position="211"/>
    </location>
</feature>
<keyword evidence="2" id="KW-1003">Cell membrane</keyword>
<dbReference type="SMART" id="SM00283">
    <property type="entry name" value="MA"/>
    <property type="match status" value="1"/>
</dbReference>
<protein>
    <submittedName>
        <fullName evidence="10">Methyl-accepting chemotaxis protein</fullName>
    </submittedName>
</protein>
<dbReference type="PROSITE" id="PS50111">
    <property type="entry name" value="CHEMOTAXIS_TRANSDUC_2"/>
    <property type="match status" value="1"/>
</dbReference>
<dbReference type="Pfam" id="PF00672">
    <property type="entry name" value="HAMP"/>
    <property type="match status" value="1"/>
</dbReference>
<dbReference type="Proteomes" id="UP001556040">
    <property type="component" value="Unassembled WGS sequence"/>
</dbReference>
<evidence type="ECO:0000256" key="3">
    <source>
        <dbReference type="ARBA" id="ARBA00023136"/>
    </source>
</evidence>